<evidence type="ECO:0000313" key="4">
    <source>
        <dbReference type="Proteomes" id="UP001325680"/>
    </source>
</evidence>
<sequence length="318" mass="36353">MKYILPLLTLLMSQSLTAQQLEKFYDINWKECEPVQSRYYSSMVKTDSGWSRTDYYVQEKKLYRKGLYADTGSKSENGYFAYYHSNGRLQKTGRFIHHKKDGLWMGYHKNGRLADSAVFKNDLIYGTKLAWNDAGVLIDSTVLDKKGAGTAVFWYPDRKLSAMGAYSEGKKENGTWIYYHANGNKSSAERYKNGKFINRKYFDENGLALTDTTNAQQGASFPGGAEAWKKYLVQNLKLPEGYKIEHSDRATVVIEFIVDTGGNIQEANISVPFHPAFDQIALSIISNSPKWNPATDKHNRKVKAYRRQPVTFAQIHKR</sequence>
<dbReference type="Pfam" id="PF03544">
    <property type="entry name" value="TonB_C"/>
    <property type="match status" value="1"/>
</dbReference>
<reference evidence="3 4" key="1">
    <citation type="submission" date="2023-12" db="EMBL/GenBank/DDBJ databases">
        <title>Genome sequencing and assembly of bacterial species from a model synthetic community.</title>
        <authorList>
            <person name="Hogle S.L."/>
        </authorList>
    </citation>
    <scope>NUCLEOTIDE SEQUENCE [LARGE SCALE GENOMIC DNA]</scope>
    <source>
        <strain evidence="3 4">HAMBI_3031</strain>
    </source>
</reference>
<dbReference type="RefSeq" id="WP_114790056.1">
    <property type="nucleotide sequence ID" value="NZ_CP139960.1"/>
</dbReference>
<protein>
    <submittedName>
        <fullName evidence="3">Energy transducer TonB</fullName>
    </submittedName>
</protein>
<dbReference type="Gene3D" id="2.20.110.10">
    <property type="entry name" value="Histone H3 K4-specific methyltransferase SET7/9 N-terminal domain"/>
    <property type="match status" value="1"/>
</dbReference>
<dbReference type="SUPFAM" id="SSF82185">
    <property type="entry name" value="Histone H3 K4-specific methyltransferase SET7/9 N-terminal domain"/>
    <property type="match status" value="2"/>
</dbReference>
<proteinExistence type="predicted"/>
<feature type="domain" description="TonB C-terminal" evidence="2">
    <location>
        <begin position="250"/>
        <end position="312"/>
    </location>
</feature>
<gene>
    <name evidence="3" type="ORF">U0035_12160</name>
</gene>
<evidence type="ECO:0000259" key="2">
    <source>
        <dbReference type="Pfam" id="PF03544"/>
    </source>
</evidence>
<dbReference type="InterPro" id="IPR037682">
    <property type="entry name" value="TonB_C"/>
</dbReference>
<dbReference type="SUPFAM" id="SSF74653">
    <property type="entry name" value="TolA/TonB C-terminal domain"/>
    <property type="match status" value="1"/>
</dbReference>
<evidence type="ECO:0000313" key="3">
    <source>
        <dbReference type="EMBL" id="WQD36419.1"/>
    </source>
</evidence>
<evidence type="ECO:0000256" key="1">
    <source>
        <dbReference type="SAM" id="SignalP"/>
    </source>
</evidence>
<feature type="chain" id="PRO_5046999491" evidence="1">
    <location>
        <begin position="19"/>
        <end position="318"/>
    </location>
</feature>
<organism evidence="3 4">
    <name type="scientific">Niabella yanshanensis</name>
    <dbReference type="NCBI Taxonomy" id="577386"/>
    <lineage>
        <taxon>Bacteria</taxon>
        <taxon>Pseudomonadati</taxon>
        <taxon>Bacteroidota</taxon>
        <taxon>Chitinophagia</taxon>
        <taxon>Chitinophagales</taxon>
        <taxon>Chitinophagaceae</taxon>
        <taxon>Niabella</taxon>
    </lineage>
</organism>
<dbReference type="Gene3D" id="3.90.930.1">
    <property type="match status" value="1"/>
</dbReference>
<accession>A0ABZ0W1G6</accession>
<dbReference type="Gene3D" id="3.30.1150.10">
    <property type="match status" value="1"/>
</dbReference>
<dbReference type="Proteomes" id="UP001325680">
    <property type="component" value="Chromosome"/>
</dbReference>
<feature type="signal peptide" evidence="1">
    <location>
        <begin position="1"/>
        <end position="18"/>
    </location>
</feature>
<name>A0ABZ0W1G6_9BACT</name>
<dbReference type="EMBL" id="CP139960">
    <property type="protein sequence ID" value="WQD36419.1"/>
    <property type="molecule type" value="Genomic_DNA"/>
</dbReference>
<keyword evidence="4" id="KW-1185">Reference proteome</keyword>
<keyword evidence="1" id="KW-0732">Signal</keyword>